<dbReference type="Pfam" id="PF18335">
    <property type="entry name" value="SH3_13"/>
    <property type="match status" value="1"/>
</dbReference>
<dbReference type="Pfam" id="PF14520">
    <property type="entry name" value="HHH_5"/>
    <property type="match status" value="1"/>
</dbReference>
<dbReference type="CDD" id="cd17933">
    <property type="entry name" value="DEXSc_RecD-like"/>
    <property type="match status" value="1"/>
</dbReference>
<keyword evidence="3" id="KW-0347">Helicase</keyword>
<keyword evidence="3" id="KW-0378">Hydrolase</keyword>
<feature type="domain" description="ATP-dependent RecD2 DNA helicase OB-fold" evidence="7">
    <location>
        <begin position="7"/>
        <end position="80"/>
    </location>
</feature>
<keyword evidence="3" id="KW-0413">Isomerase</keyword>
<keyword evidence="9" id="KW-1185">Reference proteome</keyword>
<dbReference type="InterPro" id="IPR027417">
    <property type="entry name" value="P-loop_NTPase"/>
</dbReference>
<dbReference type="Gene3D" id="1.10.10.2220">
    <property type="match status" value="1"/>
</dbReference>
<keyword evidence="1" id="KW-0547">Nucleotide-binding</keyword>
<dbReference type="EC" id="5.6.2.3" evidence="3"/>
<dbReference type="Pfam" id="PF13538">
    <property type="entry name" value="UvrD_C_2"/>
    <property type="match status" value="1"/>
</dbReference>
<accession>A0ABR9RLP4</accession>
<keyword evidence="2" id="KW-0067">ATP-binding</keyword>
<evidence type="ECO:0000256" key="1">
    <source>
        <dbReference type="ARBA" id="ARBA00022741"/>
    </source>
</evidence>
<gene>
    <name evidence="3" type="primary">recD2</name>
    <name evidence="8" type="ORF">INF30_11655</name>
</gene>
<dbReference type="InterPro" id="IPR055446">
    <property type="entry name" value="RecD2_N_OB"/>
</dbReference>
<dbReference type="Gene3D" id="2.30.30.940">
    <property type="match status" value="1"/>
</dbReference>
<comment type="caution">
    <text evidence="3">Lacks conserved residue(s) required for the propagation of feature annotation.</text>
</comment>
<dbReference type="EMBL" id="JADCKL010000011">
    <property type="protein sequence ID" value="MBE5063908.1"/>
    <property type="molecule type" value="Genomic_DNA"/>
</dbReference>
<dbReference type="Pfam" id="PF14490">
    <property type="entry name" value="HHH_RecD2"/>
    <property type="match status" value="1"/>
</dbReference>
<evidence type="ECO:0000313" key="9">
    <source>
        <dbReference type="Proteomes" id="UP000758652"/>
    </source>
</evidence>
<evidence type="ECO:0000256" key="2">
    <source>
        <dbReference type="ARBA" id="ARBA00022840"/>
    </source>
</evidence>
<dbReference type="Gene3D" id="1.10.150.20">
    <property type="entry name" value="5' to 3' exonuclease, C-terminal subdomain"/>
    <property type="match status" value="1"/>
</dbReference>
<dbReference type="NCBIfam" id="TIGR01448">
    <property type="entry name" value="recD_rel"/>
    <property type="match status" value="1"/>
</dbReference>
<dbReference type="InterPro" id="IPR027785">
    <property type="entry name" value="UvrD-like_helicase_C"/>
</dbReference>
<sequence length="730" mass="82690">MECRFCGTVFYNSENGYTVATYATDELLPEKAQKENGQFVAVGYELPQESGLNYSFSGKWKDSAKYGEQFHVESVQIHLPTTGEGVKAYLSSGLIKGIGPVLAERIVEKFGKHTFYVFEQCPQRLLEIPGISERKLEEIKESYRKSESLRKLSLFLSSAGVTPKKLQKIQKHFGDAAVSIVRKDPFRLCEIEGFGFQTVDPIARKVKNFKPDNPLRLRAAILYVLQAAESEGHLYLEVPEILQKVRTLIRQKGKDPIVTERKIRDAGNSLLGKNEPLVCSYRRIYLRKNYEDEQGAALQLAMLCKCKVPQRNVKEKIHQLEKKEGICLTPKQRKGIENAFNNPVSIITGGPGSGKTMILRFIVMIQEMLDMDSMTLLAAPTGRARQRMYETTGYPAMTIHRSIGLTGEAGEDAWNPGQSLPDDLIIVDECSMVDMHLFAKFVKQIKKGSRILFVGDKDQLESVGPGDVFRELILSGVIPVTVLDQCFRQENQTILENARKINFGKTNLVYNDCFCFVPAQNQEVAGQKIEKLFCSEWKGRKRSANAVQVLTARKEDAEILNQKIRDRINPAAPGKREIKNGGRTFRIQDKVMQTKNIDEISNGDIGVVDRIWQKDGIWQMDVDFGDERIKTYAENEHWNLELAYAITVYKGQGSEYEIVIIPVLSCYWRALRRNLYYTAVTRAKRKVILVGSKQALAQAIRTGKGKGRNTILGARLRKVYRYLESEEKIA</sequence>
<evidence type="ECO:0000259" key="6">
    <source>
        <dbReference type="Pfam" id="PF18335"/>
    </source>
</evidence>
<dbReference type="InterPro" id="IPR006345">
    <property type="entry name" value="RecD2"/>
</dbReference>
<dbReference type="Gene3D" id="3.40.50.300">
    <property type="entry name" value="P-loop containing nucleotide triphosphate hydrolases"/>
    <property type="match status" value="2"/>
</dbReference>
<reference evidence="8 9" key="1">
    <citation type="submission" date="2020-10" db="EMBL/GenBank/DDBJ databases">
        <title>ChiBAC.</title>
        <authorList>
            <person name="Zenner C."/>
            <person name="Hitch T.C.A."/>
            <person name="Clavel T."/>
        </authorList>
    </citation>
    <scope>NUCLEOTIDE SEQUENCE [LARGE SCALE GENOMIC DNA]</scope>
    <source>
        <strain evidence="8 9">DSM 108991</strain>
    </source>
</reference>
<dbReference type="PANTHER" id="PTHR43788:SF6">
    <property type="entry name" value="DNA HELICASE B"/>
    <property type="match status" value="1"/>
</dbReference>
<organism evidence="8 9">
    <name type="scientific">Claveliimonas monacensis</name>
    <dbReference type="NCBI Taxonomy" id="2779351"/>
    <lineage>
        <taxon>Bacteria</taxon>
        <taxon>Bacillati</taxon>
        <taxon>Bacillota</taxon>
        <taxon>Clostridia</taxon>
        <taxon>Lachnospirales</taxon>
        <taxon>Lachnospiraceae</taxon>
        <taxon>Claveliimonas</taxon>
    </lineage>
</organism>
<feature type="domain" description="ATP-dependent RecD2 DNA helicase SH3" evidence="6">
    <location>
        <begin position="560"/>
        <end position="624"/>
    </location>
</feature>
<comment type="similarity">
    <text evidence="3">Belongs to the RecD family. RecD2 subfamily.</text>
</comment>
<dbReference type="InterPro" id="IPR029493">
    <property type="entry name" value="RecD2-like_HHH"/>
</dbReference>
<proteinExistence type="inferred from homology"/>
<dbReference type="HAMAP" id="MF_01488">
    <property type="entry name" value="RecD2"/>
    <property type="match status" value="1"/>
</dbReference>
<dbReference type="Proteomes" id="UP000758652">
    <property type="component" value="Unassembled WGS sequence"/>
</dbReference>
<dbReference type="Pfam" id="PF13245">
    <property type="entry name" value="AAA_19"/>
    <property type="match status" value="1"/>
</dbReference>
<evidence type="ECO:0000313" key="8">
    <source>
        <dbReference type="EMBL" id="MBE5063908.1"/>
    </source>
</evidence>
<feature type="domain" description="ATP-dependent RecD2 DNA helicase-like helix-hairpin-helix" evidence="5">
    <location>
        <begin position="146"/>
        <end position="235"/>
    </location>
</feature>
<evidence type="ECO:0000259" key="5">
    <source>
        <dbReference type="Pfam" id="PF14490"/>
    </source>
</evidence>
<dbReference type="InterPro" id="IPR050534">
    <property type="entry name" value="Coronavir_polyprotein_1ab"/>
</dbReference>
<dbReference type="CDD" id="cd18809">
    <property type="entry name" value="SF1_C_RecD"/>
    <property type="match status" value="1"/>
</dbReference>
<keyword evidence="3" id="KW-0238">DNA-binding</keyword>
<dbReference type="PANTHER" id="PTHR43788">
    <property type="entry name" value="DNA2/NAM7 HELICASE FAMILY MEMBER"/>
    <property type="match status" value="1"/>
</dbReference>
<evidence type="ECO:0000259" key="7">
    <source>
        <dbReference type="Pfam" id="PF23139"/>
    </source>
</evidence>
<feature type="domain" description="UvrD-like helicase C-terminal" evidence="4">
    <location>
        <begin position="642"/>
        <end position="690"/>
    </location>
</feature>
<comment type="function">
    <text evidence="3">DNA-dependent ATPase and ATP-dependent 5'-3' DNA helicase. Has no activity on blunt DNA or DNA with 3'-overhangs, requires at least 10 bases of 5'-ssDNA for helicase activity.</text>
</comment>
<dbReference type="RefSeq" id="WP_226395318.1">
    <property type="nucleotide sequence ID" value="NZ_JADCKL010000011.1"/>
</dbReference>
<dbReference type="Pfam" id="PF23139">
    <property type="entry name" value="OB_YrrC"/>
    <property type="match status" value="1"/>
</dbReference>
<evidence type="ECO:0000256" key="3">
    <source>
        <dbReference type="HAMAP-Rule" id="MF_01488"/>
    </source>
</evidence>
<dbReference type="SUPFAM" id="SSF52540">
    <property type="entry name" value="P-loop containing nucleoside triphosphate hydrolases"/>
    <property type="match status" value="2"/>
</dbReference>
<evidence type="ECO:0000259" key="4">
    <source>
        <dbReference type="Pfam" id="PF13538"/>
    </source>
</evidence>
<comment type="caution">
    <text evidence="8">The sequence shown here is derived from an EMBL/GenBank/DDBJ whole genome shotgun (WGS) entry which is preliminary data.</text>
</comment>
<protein>
    <recommendedName>
        <fullName evidence="3">ATP-dependent RecD2 DNA helicase</fullName>
        <ecNumber evidence="3">5.6.2.3</ecNumber>
    </recommendedName>
    <alternativeName>
        <fullName evidence="3">DNA 5'-3' helicase subunit RecD2</fullName>
    </alternativeName>
</protein>
<name>A0ABR9RLP4_9FIRM</name>
<comment type="catalytic activity">
    <reaction evidence="3">
        <text>ATP + H2O = ADP + phosphate + H(+)</text>
        <dbReference type="Rhea" id="RHEA:13065"/>
        <dbReference type="ChEBI" id="CHEBI:15377"/>
        <dbReference type="ChEBI" id="CHEBI:15378"/>
        <dbReference type="ChEBI" id="CHEBI:30616"/>
        <dbReference type="ChEBI" id="CHEBI:43474"/>
        <dbReference type="ChEBI" id="CHEBI:456216"/>
        <dbReference type="EC" id="5.6.2.3"/>
    </reaction>
</comment>
<dbReference type="InterPro" id="IPR041451">
    <property type="entry name" value="RecD2_SH13"/>
</dbReference>
<dbReference type="SUPFAM" id="SSF47781">
    <property type="entry name" value="RuvA domain 2-like"/>
    <property type="match status" value="1"/>
</dbReference>
<dbReference type="InterPro" id="IPR010994">
    <property type="entry name" value="RuvA_2-like"/>
</dbReference>